<keyword evidence="4" id="KW-1185">Reference proteome</keyword>
<sequence>MHGDSDTAARTGHPRAAMRLVRFREKAERDTHIPRGMGKSKHLGGNINKRTASVAHGGLTELKQQLPEKERKGAAERWMEVLQAADLPNIQAAVCFVFSIPSSTGFVERISSFMKNKWTDVPKQRFILIVGCVVVIYCCTLGDHIMSSSDYLLLGLIYFKLPQSRAMQRHMCVAVEIMKIKDGDPTVCNRVSQLAEIRESGETSKVKVSDEGGEEPRKNEERIAMDQGEEKERESVNDEPGGNRKEGKEMATRQKRKRDLLVLVTNASAGLLKAETTQKPKDTETQAAQLPQCSEGHRQKH</sequence>
<evidence type="ECO:0000256" key="2">
    <source>
        <dbReference type="SAM" id="Phobius"/>
    </source>
</evidence>
<keyword evidence="2" id="KW-1133">Transmembrane helix</keyword>
<dbReference type="Proteomes" id="UP000298787">
    <property type="component" value="Chromosome 6"/>
</dbReference>
<evidence type="ECO:0000313" key="4">
    <source>
        <dbReference type="Proteomes" id="UP000298787"/>
    </source>
</evidence>
<gene>
    <name evidence="3" type="ORF">D9C73_006038</name>
</gene>
<dbReference type="EMBL" id="CM014083">
    <property type="protein sequence ID" value="TKS71965.1"/>
    <property type="molecule type" value="Genomic_DNA"/>
</dbReference>
<dbReference type="AlphaFoldDB" id="A0A4U5UF75"/>
<evidence type="ECO:0000256" key="1">
    <source>
        <dbReference type="SAM" id="MobiDB-lite"/>
    </source>
</evidence>
<feature type="region of interest" description="Disordered" evidence="1">
    <location>
        <begin position="200"/>
        <end position="301"/>
    </location>
</feature>
<accession>A0A4U5UF75</accession>
<feature type="compositionally biased region" description="Basic and acidic residues" evidence="1">
    <location>
        <begin position="200"/>
        <end position="252"/>
    </location>
</feature>
<evidence type="ECO:0000313" key="3">
    <source>
        <dbReference type="EMBL" id="TKS71965.1"/>
    </source>
</evidence>
<feature type="transmembrane region" description="Helical" evidence="2">
    <location>
        <begin position="126"/>
        <end position="159"/>
    </location>
</feature>
<keyword evidence="2" id="KW-0812">Transmembrane</keyword>
<keyword evidence="2" id="KW-0472">Membrane</keyword>
<proteinExistence type="predicted"/>
<protein>
    <submittedName>
        <fullName evidence="3">Uncharacterized protein</fullName>
    </submittedName>
</protein>
<organism evidence="3 4">
    <name type="scientific">Collichthys lucidus</name>
    <name type="common">Big head croaker</name>
    <name type="synonym">Sciaena lucida</name>
    <dbReference type="NCBI Taxonomy" id="240159"/>
    <lineage>
        <taxon>Eukaryota</taxon>
        <taxon>Metazoa</taxon>
        <taxon>Chordata</taxon>
        <taxon>Craniata</taxon>
        <taxon>Vertebrata</taxon>
        <taxon>Euteleostomi</taxon>
        <taxon>Actinopterygii</taxon>
        <taxon>Neopterygii</taxon>
        <taxon>Teleostei</taxon>
        <taxon>Neoteleostei</taxon>
        <taxon>Acanthomorphata</taxon>
        <taxon>Eupercaria</taxon>
        <taxon>Sciaenidae</taxon>
        <taxon>Collichthys</taxon>
    </lineage>
</organism>
<reference evidence="3 4" key="1">
    <citation type="submission" date="2019-01" db="EMBL/GenBank/DDBJ databases">
        <title>Genome Assembly of Collichthys lucidus.</title>
        <authorList>
            <person name="Cai M."/>
            <person name="Xiao S."/>
        </authorList>
    </citation>
    <scope>NUCLEOTIDE SEQUENCE [LARGE SCALE GENOMIC DNA]</scope>
    <source>
        <strain evidence="3">JT15FE1705JMU</strain>
        <tissue evidence="3">Muscle</tissue>
    </source>
</reference>
<name>A0A4U5UF75_COLLU</name>